<dbReference type="PROSITE" id="PS50868">
    <property type="entry name" value="POST_SET"/>
    <property type="match status" value="1"/>
</dbReference>
<keyword evidence="4" id="KW-0808">Transferase</keyword>
<proteinExistence type="predicted"/>
<evidence type="ECO:0000256" key="4">
    <source>
        <dbReference type="ARBA" id="ARBA00022679"/>
    </source>
</evidence>
<accession>U5D9Z1</accession>
<evidence type="ECO:0000259" key="8">
    <source>
        <dbReference type="PROSITE" id="PS50867"/>
    </source>
</evidence>
<dbReference type="OMA" id="NGCDCEG"/>
<evidence type="ECO:0000256" key="2">
    <source>
        <dbReference type="ARBA" id="ARBA00022454"/>
    </source>
</evidence>
<evidence type="ECO:0000256" key="3">
    <source>
        <dbReference type="ARBA" id="ARBA00022603"/>
    </source>
</evidence>
<evidence type="ECO:0000256" key="5">
    <source>
        <dbReference type="ARBA" id="ARBA00022691"/>
    </source>
</evidence>
<dbReference type="GO" id="GO:0003690">
    <property type="term" value="F:double-stranded DNA binding"/>
    <property type="evidence" value="ECO:0000318"/>
    <property type="project" value="GO_Central"/>
</dbReference>
<keyword evidence="3" id="KW-0489">Methyltransferase</keyword>
<protein>
    <recommendedName>
        <fullName evidence="12">SET domain-containing protein</fullName>
    </recommendedName>
</protein>
<dbReference type="InterPro" id="IPR003616">
    <property type="entry name" value="Post-SET_dom"/>
</dbReference>
<feature type="region of interest" description="Disordered" evidence="6">
    <location>
        <begin position="68"/>
        <end position="95"/>
    </location>
</feature>
<dbReference type="GO" id="GO:0042054">
    <property type="term" value="F:histone methyltransferase activity"/>
    <property type="evidence" value="ECO:0000318"/>
    <property type="project" value="GO_Central"/>
</dbReference>
<dbReference type="SMART" id="SM00317">
    <property type="entry name" value="SET"/>
    <property type="match status" value="1"/>
</dbReference>
<evidence type="ECO:0008006" key="12">
    <source>
        <dbReference type="Google" id="ProtNLM"/>
    </source>
</evidence>
<dbReference type="Pfam" id="PF05033">
    <property type="entry name" value="Pre-SET"/>
    <property type="match status" value="1"/>
</dbReference>
<feature type="domain" description="SET" evidence="7">
    <location>
        <begin position="314"/>
        <end position="464"/>
    </location>
</feature>
<dbReference type="PANTHER" id="PTHR45660:SF94">
    <property type="entry name" value="HISTONE-LYSINE N-METHYLTRANSFERASE, H3 LYSINE-9 SPECIFIC SUVH4"/>
    <property type="match status" value="1"/>
</dbReference>
<keyword evidence="2" id="KW-0158">Chromosome</keyword>
<gene>
    <name evidence="10" type="ORF">AMTR_s00069p00076340</name>
</gene>
<dbReference type="InterPro" id="IPR001214">
    <property type="entry name" value="SET_dom"/>
</dbReference>
<organism evidence="10 11">
    <name type="scientific">Amborella trichopoda</name>
    <dbReference type="NCBI Taxonomy" id="13333"/>
    <lineage>
        <taxon>Eukaryota</taxon>
        <taxon>Viridiplantae</taxon>
        <taxon>Streptophyta</taxon>
        <taxon>Embryophyta</taxon>
        <taxon>Tracheophyta</taxon>
        <taxon>Spermatophyta</taxon>
        <taxon>Magnoliopsida</taxon>
        <taxon>Amborellales</taxon>
        <taxon>Amborellaceae</taxon>
        <taxon>Amborella</taxon>
    </lineage>
</organism>
<keyword evidence="11" id="KW-1185">Reference proteome</keyword>
<dbReference type="Proteomes" id="UP000017836">
    <property type="component" value="Unassembled WGS sequence"/>
</dbReference>
<evidence type="ECO:0000259" key="7">
    <source>
        <dbReference type="PROSITE" id="PS50280"/>
    </source>
</evidence>
<dbReference type="Pfam" id="PF00856">
    <property type="entry name" value="SET"/>
    <property type="match status" value="1"/>
</dbReference>
<dbReference type="STRING" id="13333.U5D9Z1"/>
<evidence type="ECO:0000256" key="6">
    <source>
        <dbReference type="SAM" id="MobiDB-lite"/>
    </source>
</evidence>
<reference evidence="11" key="1">
    <citation type="journal article" date="2013" name="Science">
        <title>The Amborella genome and the evolution of flowering plants.</title>
        <authorList>
            <consortium name="Amborella Genome Project"/>
        </authorList>
    </citation>
    <scope>NUCLEOTIDE SEQUENCE [LARGE SCALE GENOMIC DNA]</scope>
</reference>
<dbReference type="GO" id="GO:0005634">
    <property type="term" value="C:nucleus"/>
    <property type="evidence" value="ECO:0007669"/>
    <property type="project" value="InterPro"/>
</dbReference>
<comment type="subcellular location">
    <subcellularLocation>
        <location evidence="1">Chromosome</location>
    </subcellularLocation>
</comment>
<dbReference type="AlphaFoldDB" id="U5D9Z1"/>
<dbReference type="SMART" id="SM00508">
    <property type="entry name" value="PostSET"/>
    <property type="match status" value="1"/>
</dbReference>
<dbReference type="GO" id="GO:0008270">
    <property type="term" value="F:zinc ion binding"/>
    <property type="evidence" value="ECO:0007669"/>
    <property type="project" value="InterPro"/>
</dbReference>
<dbReference type="InterPro" id="IPR051357">
    <property type="entry name" value="H3K9_HMTase_SUVAR3-9"/>
</dbReference>
<sequence length="494" mass="55037">MGSEARHVSPKTTSQVDVDEVAEVTVMKTVYSRVKKNSVAKVISERRCSSRVKRKPENENDMVYRFDRKYERRGTSKKAKDRHGRASDNPLTGLGSELVENVKEEEEPPNTAMELTETMINVVENCDAQSHNQAGMSASALVKDTLRVFDAHFLRFVQLYGEMLKGRGIWLGSNAMGFDTFPLVHFTRAQPPKSISELRGLVCEDISGRQENFQIPATNEVDPPLAPSGFTYYKSIKVGRGITLPPNAEGCQCSGDCVDSRRCACARLNGSEFPYVSKNGGRLVQAKDVIYECGPNCGCGPDCVNRTSQRGLRYRLEVFRTPKKGWAVRSWDTIPSGAPVCEYTGLLMRTNEADNDTENNFIFDIDCLQTIKGIDGRQRRFGDVSIHNPANFEKIEDKKLEGSVEFCIDAGSCGSVARFINHSCEPNLFVQCVLSSHHDMKLARVMLFASDNIPPLQELSYDYGYALDSVVGIDGKIKEMPCYCGSSGCRKRLY</sequence>
<dbReference type="Gene3D" id="2.170.270.10">
    <property type="entry name" value="SET domain"/>
    <property type="match status" value="1"/>
</dbReference>
<dbReference type="eggNOG" id="KOG1082">
    <property type="taxonomic scope" value="Eukaryota"/>
</dbReference>
<dbReference type="PROSITE" id="PS50867">
    <property type="entry name" value="PRE_SET"/>
    <property type="match status" value="1"/>
</dbReference>
<dbReference type="PANTHER" id="PTHR45660">
    <property type="entry name" value="HISTONE-LYSINE N-METHYLTRANSFERASE SETMAR"/>
    <property type="match status" value="1"/>
</dbReference>
<dbReference type="InterPro" id="IPR007728">
    <property type="entry name" value="Pre-SET_dom"/>
</dbReference>
<keyword evidence="5" id="KW-0949">S-adenosyl-L-methionine</keyword>
<dbReference type="Gramene" id="ERN19324">
    <property type="protein sequence ID" value="ERN19324"/>
    <property type="gene ID" value="AMTR_s00069p00076340"/>
</dbReference>
<dbReference type="SMART" id="SM00468">
    <property type="entry name" value="PreSET"/>
    <property type="match status" value="1"/>
</dbReference>
<evidence type="ECO:0000259" key="9">
    <source>
        <dbReference type="PROSITE" id="PS50868"/>
    </source>
</evidence>
<dbReference type="PROSITE" id="PS50280">
    <property type="entry name" value="SET"/>
    <property type="match status" value="1"/>
</dbReference>
<evidence type="ECO:0000313" key="10">
    <source>
        <dbReference type="EMBL" id="ERN19324.1"/>
    </source>
</evidence>
<feature type="domain" description="Pre-SET" evidence="8">
    <location>
        <begin position="249"/>
        <end position="311"/>
    </location>
</feature>
<dbReference type="GO" id="GO:0005694">
    <property type="term" value="C:chromosome"/>
    <property type="evidence" value="ECO:0007669"/>
    <property type="project" value="UniProtKB-SubCell"/>
</dbReference>
<dbReference type="InterPro" id="IPR046341">
    <property type="entry name" value="SET_dom_sf"/>
</dbReference>
<feature type="domain" description="Post-SET" evidence="9">
    <location>
        <begin position="478"/>
        <end position="494"/>
    </location>
</feature>
<evidence type="ECO:0000313" key="11">
    <source>
        <dbReference type="Proteomes" id="UP000017836"/>
    </source>
</evidence>
<dbReference type="HOGENOM" id="CLU_574089_0_0_1"/>
<evidence type="ECO:0000256" key="1">
    <source>
        <dbReference type="ARBA" id="ARBA00004286"/>
    </source>
</evidence>
<dbReference type="GO" id="GO:0032259">
    <property type="term" value="P:methylation"/>
    <property type="evidence" value="ECO:0007669"/>
    <property type="project" value="UniProtKB-KW"/>
</dbReference>
<dbReference type="EMBL" id="KI392069">
    <property type="protein sequence ID" value="ERN19324.1"/>
    <property type="molecule type" value="Genomic_DNA"/>
</dbReference>
<name>U5D9Z1_AMBTC</name>
<dbReference type="SUPFAM" id="SSF82199">
    <property type="entry name" value="SET domain"/>
    <property type="match status" value="1"/>
</dbReference>